<dbReference type="FunCoup" id="A0A1Y1M913">
    <property type="interactions" value="1477"/>
</dbReference>
<evidence type="ECO:0000256" key="1">
    <source>
        <dbReference type="ARBA" id="ARBA00022884"/>
    </source>
</evidence>
<dbReference type="PROSITE" id="PS50102">
    <property type="entry name" value="RRM"/>
    <property type="match status" value="3"/>
</dbReference>
<feature type="compositionally biased region" description="Low complexity" evidence="3">
    <location>
        <begin position="203"/>
        <end position="217"/>
    </location>
</feature>
<dbReference type="InterPro" id="IPR000504">
    <property type="entry name" value="RRM_dom"/>
</dbReference>
<feature type="region of interest" description="Disordered" evidence="3">
    <location>
        <begin position="194"/>
        <end position="217"/>
    </location>
</feature>
<reference evidence="5" key="1">
    <citation type="journal article" date="2016" name="Sci. Rep.">
        <title>Molecular characterization of firefly nuptial gifts: a multi-omics approach sheds light on postcopulatory sexual selection.</title>
        <authorList>
            <person name="Al-Wathiqui N."/>
            <person name="Fallon T.R."/>
            <person name="South A."/>
            <person name="Weng J.K."/>
            <person name="Lewis S.M."/>
        </authorList>
    </citation>
    <scope>NUCLEOTIDE SEQUENCE</scope>
</reference>
<dbReference type="GO" id="GO:0003723">
    <property type="term" value="F:RNA binding"/>
    <property type="evidence" value="ECO:0007669"/>
    <property type="project" value="UniProtKB-UniRule"/>
</dbReference>
<dbReference type="SUPFAM" id="SSF54928">
    <property type="entry name" value="RNA-binding domain, RBD"/>
    <property type="match status" value="3"/>
</dbReference>
<dbReference type="InterPro" id="IPR034208">
    <property type="entry name" value="RBM45_RRM4"/>
</dbReference>
<sequence length="476" mass="53499">MADRGDRRHSYGETKVSNLEDPPNSRLFIICSKQLGEEDFRNAFSKYGEIEEIWVVKDRQTGERKGVTYIKFVKTSAAAQALEAMNGKIIGDTSRPIKVMIAASREQGAKRDGNEEEKIQRLFVIVPKSMTDDDLYNTFKIYGDIDYAMIIKDKETRESKGFAYIKYFKFSHAANAFEQCDRKFKAVFAEPRKSKPDVNDRLPSSFESPSKSNNSFNVPDLGHDGITRLQVIGCPSLNQDQMWKLFDIIPGMDYCQLRLDGQPRPVRSITTVVYGSPQAAAYACDKLHGFEYPPGSRLIVKPDYDSSKVFNNDNSRSPIPRNPTPSESTKSDLRQLAETIARATSLIQAAGFSKDTLSSCIGDDDLFSSSVKLPDKKPLSTADTKTVARCFIVCSQPPPSPTLLKDIFCRFGNLIEVYLLYNRNCGYANYASKESAETAITTLHGAEICGTRFKVMEAEERDNSKRKRLRLDDESN</sequence>
<keyword evidence="7" id="KW-1185">Reference proteome</keyword>
<dbReference type="InParanoid" id="A0A1Y1M913"/>
<dbReference type="EMBL" id="GEZM01038787">
    <property type="protein sequence ID" value="JAV81507.1"/>
    <property type="molecule type" value="Transcribed_RNA"/>
</dbReference>
<gene>
    <name evidence="6" type="ORF">PPYR_09455</name>
</gene>
<evidence type="ECO:0000256" key="2">
    <source>
        <dbReference type="PROSITE-ProRule" id="PRU00176"/>
    </source>
</evidence>
<dbReference type="Proteomes" id="UP000327044">
    <property type="component" value="Unassembled WGS sequence"/>
</dbReference>
<feature type="domain" description="RRM" evidence="4">
    <location>
        <begin position="126"/>
        <end position="194"/>
    </location>
</feature>
<dbReference type="Gene3D" id="3.30.70.330">
    <property type="match status" value="3"/>
</dbReference>
<dbReference type="InterPro" id="IPR034207">
    <property type="entry name" value="RBM45_RRM3"/>
</dbReference>
<accession>A0A1Y1M913</accession>
<dbReference type="AlphaFoldDB" id="A0A1Y1M913"/>
<evidence type="ECO:0000313" key="5">
    <source>
        <dbReference type="EMBL" id="JAV81508.1"/>
    </source>
</evidence>
<protein>
    <recommendedName>
        <fullName evidence="4">RRM domain-containing protein</fullName>
    </recommendedName>
</protein>
<keyword evidence="1 2" id="KW-0694">RNA-binding</keyword>
<dbReference type="CDD" id="cd12368">
    <property type="entry name" value="RRM3_RBM45"/>
    <property type="match status" value="1"/>
</dbReference>
<dbReference type="InterPro" id="IPR012677">
    <property type="entry name" value="Nucleotide-bd_a/b_plait_sf"/>
</dbReference>
<dbReference type="SMART" id="SM00360">
    <property type="entry name" value="RRM"/>
    <property type="match status" value="4"/>
</dbReference>
<reference evidence="6" key="3">
    <citation type="submission" date="2019-08" db="EMBL/GenBank/DDBJ databases">
        <authorList>
            <consortium name="Photinus pyralis genome working group"/>
            <person name="Fallon T.R."/>
            <person name="Sander Lower S.E."/>
            <person name="Weng J.-K."/>
        </authorList>
    </citation>
    <scope>NUCLEOTIDE SEQUENCE</scope>
    <source>
        <strain evidence="6">1611_PpyrPB1</strain>
        <tissue evidence="6">Whole body</tissue>
    </source>
</reference>
<proteinExistence type="predicted"/>
<feature type="domain" description="RRM" evidence="4">
    <location>
        <begin position="389"/>
        <end position="460"/>
    </location>
</feature>
<organism evidence="5">
    <name type="scientific">Photinus pyralis</name>
    <name type="common">Common eastern firefly</name>
    <name type="synonym">Lampyris pyralis</name>
    <dbReference type="NCBI Taxonomy" id="7054"/>
    <lineage>
        <taxon>Eukaryota</taxon>
        <taxon>Metazoa</taxon>
        <taxon>Ecdysozoa</taxon>
        <taxon>Arthropoda</taxon>
        <taxon>Hexapoda</taxon>
        <taxon>Insecta</taxon>
        <taxon>Pterygota</taxon>
        <taxon>Neoptera</taxon>
        <taxon>Endopterygota</taxon>
        <taxon>Coleoptera</taxon>
        <taxon>Polyphaga</taxon>
        <taxon>Elateriformia</taxon>
        <taxon>Elateroidea</taxon>
        <taxon>Lampyridae</taxon>
        <taxon>Lampyrinae</taxon>
        <taxon>Photinus</taxon>
    </lineage>
</organism>
<dbReference type="InterPro" id="IPR035979">
    <property type="entry name" value="RBD_domain_sf"/>
</dbReference>
<feature type="domain" description="RRM" evidence="4">
    <location>
        <begin position="12"/>
        <end position="104"/>
    </location>
</feature>
<name>A0A1Y1M913_PHOPY</name>
<dbReference type="Pfam" id="PF00076">
    <property type="entry name" value="RRM_1"/>
    <property type="match status" value="3"/>
</dbReference>
<feature type="region of interest" description="Disordered" evidence="3">
    <location>
        <begin position="310"/>
        <end position="331"/>
    </location>
</feature>
<dbReference type="InterPro" id="IPR052462">
    <property type="entry name" value="SLIRP/GR-RBP-like"/>
</dbReference>
<reference evidence="6 7" key="2">
    <citation type="journal article" date="2018" name="Elife">
        <title>Firefly genomes illuminate parallel origins of bioluminescence in beetles.</title>
        <authorList>
            <person name="Fallon T.R."/>
            <person name="Lower S.E."/>
            <person name="Chang C.H."/>
            <person name="Bessho-Uehara M."/>
            <person name="Martin G.J."/>
            <person name="Bewick A.J."/>
            <person name="Behringer M."/>
            <person name="Debat H.J."/>
            <person name="Wong I."/>
            <person name="Day J.C."/>
            <person name="Suvorov A."/>
            <person name="Silva C.J."/>
            <person name="Stanger-Hall K.F."/>
            <person name="Hall D.W."/>
            <person name="Schmitz R.J."/>
            <person name="Nelson D.R."/>
            <person name="Lewis S.M."/>
            <person name="Shigenobu S."/>
            <person name="Bybee S.M."/>
            <person name="Larracuente A.M."/>
            <person name="Oba Y."/>
            <person name="Weng J.K."/>
        </authorList>
    </citation>
    <scope>NUCLEOTIDE SEQUENCE [LARGE SCALE GENOMIC DNA]</scope>
    <source>
        <strain evidence="6">1611_PpyrPB1</strain>
        <tissue evidence="6">Whole body</tissue>
    </source>
</reference>
<dbReference type="EMBL" id="GEZM01038786">
    <property type="protein sequence ID" value="JAV81508.1"/>
    <property type="molecule type" value="Transcribed_RNA"/>
</dbReference>
<dbReference type="OrthoDB" id="78437at2759"/>
<dbReference type="InterPro" id="IPR034203">
    <property type="entry name" value="RBM45_RRM1"/>
</dbReference>
<evidence type="ECO:0000256" key="3">
    <source>
        <dbReference type="SAM" id="MobiDB-lite"/>
    </source>
</evidence>
<evidence type="ECO:0000313" key="7">
    <source>
        <dbReference type="Proteomes" id="UP000327044"/>
    </source>
</evidence>
<dbReference type="EMBL" id="VVIM01000006">
    <property type="protein sequence ID" value="KAB0798462.1"/>
    <property type="molecule type" value="Genomic_DNA"/>
</dbReference>
<dbReference type="CDD" id="cd12369">
    <property type="entry name" value="RRM4_RBM45"/>
    <property type="match status" value="1"/>
</dbReference>
<dbReference type="PANTHER" id="PTHR48027">
    <property type="entry name" value="HETEROGENEOUS NUCLEAR RIBONUCLEOPROTEIN 87F-RELATED"/>
    <property type="match status" value="1"/>
</dbReference>
<evidence type="ECO:0000313" key="6">
    <source>
        <dbReference type="EMBL" id="KAB0798462.1"/>
    </source>
</evidence>
<evidence type="ECO:0000259" key="4">
    <source>
        <dbReference type="PROSITE" id="PS50102"/>
    </source>
</evidence>
<dbReference type="CDD" id="cd12366">
    <property type="entry name" value="RRM1_RBM45"/>
    <property type="match status" value="1"/>
</dbReference>